<gene>
    <name evidence="2" type="ORF">R3P38DRAFT_2775674</name>
</gene>
<protein>
    <submittedName>
        <fullName evidence="2">Uncharacterized protein</fullName>
    </submittedName>
</protein>
<dbReference type="EMBL" id="JAWWNJ010000027">
    <property type="protein sequence ID" value="KAK7029083.1"/>
    <property type="molecule type" value="Genomic_DNA"/>
</dbReference>
<reference evidence="2 3" key="1">
    <citation type="journal article" date="2024" name="J Genomics">
        <title>Draft genome sequencing and assembly of Favolaschia claudopus CIRM-BRFM 2984 isolated from oak limbs.</title>
        <authorList>
            <person name="Navarro D."/>
            <person name="Drula E."/>
            <person name="Chaduli D."/>
            <person name="Cazenave R."/>
            <person name="Ahrendt S."/>
            <person name="Wang J."/>
            <person name="Lipzen A."/>
            <person name="Daum C."/>
            <person name="Barry K."/>
            <person name="Grigoriev I.V."/>
            <person name="Favel A."/>
            <person name="Rosso M.N."/>
            <person name="Martin F."/>
        </authorList>
    </citation>
    <scope>NUCLEOTIDE SEQUENCE [LARGE SCALE GENOMIC DNA]</scope>
    <source>
        <strain evidence="2 3">CIRM-BRFM 2984</strain>
    </source>
</reference>
<proteinExistence type="predicted"/>
<feature type="compositionally biased region" description="Polar residues" evidence="1">
    <location>
        <begin position="1"/>
        <end position="15"/>
    </location>
</feature>
<feature type="compositionally biased region" description="Basic and acidic residues" evidence="1">
    <location>
        <begin position="62"/>
        <end position="97"/>
    </location>
</feature>
<evidence type="ECO:0000313" key="3">
    <source>
        <dbReference type="Proteomes" id="UP001362999"/>
    </source>
</evidence>
<keyword evidence="3" id="KW-1185">Reference proteome</keyword>
<comment type="caution">
    <text evidence="2">The sequence shown here is derived from an EMBL/GenBank/DDBJ whole genome shotgun (WGS) entry which is preliminary data.</text>
</comment>
<evidence type="ECO:0000256" key="1">
    <source>
        <dbReference type="SAM" id="MobiDB-lite"/>
    </source>
</evidence>
<feature type="region of interest" description="Disordered" evidence="1">
    <location>
        <begin position="1"/>
        <end position="97"/>
    </location>
</feature>
<organism evidence="2 3">
    <name type="scientific">Favolaschia claudopus</name>
    <dbReference type="NCBI Taxonomy" id="2862362"/>
    <lineage>
        <taxon>Eukaryota</taxon>
        <taxon>Fungi</taxon>
        <taxon>Dikarya</taxon>
        <taxon>Basidiomycota</taxon>
        <taxon>Agaricomycotina</taxon>
        <taxon>Agaricomycetes</taxon>
        <taxon>Agaricomycetidae</taxon>
        <taxon>Agaricales</taxon>
        <taxon>Marasmiineae</taxon>
        <taxon>Mycenaceae</taxon>
        <taxon>Favolaschia</taxon>
    </lineage>
</organism>
<evidence type="ECO:0000313" key="2">
    <source>
        <dbReference type="EMBL" id="KAK7029083.1"/>
    </source>
</evidence>
<sequence>MANKVNDQGIRTPSSKGVRGRRGGAANVEDRVVEEAQEACGRRGTGEDHAVGTMESVYYEQATERDRKEGEKGKKKESVARERGARRERKEDEDKSKNMELRGWNIRLYDESIGADERMRERTKWSEEILPGGGKSLALRNRRIWGPFEAYHRFWGQIAPGKKHRRRRWWWEKRDAWSHNVTVTLDNNVKQVQVPASARTSATTAFNLS</sequence>
<dbReference type="AlphaFoldDB" id="A0AAW0BS58"/>
<name>A0AAW0BS58_9AGAR</name>
<accession>A0AAW0BS58</accession>
<feature type="compositionally biased region" description="Basic and acidic residues" evidence="1">
    <location>
        <begin position="28"/>
        <end position="50"/>
    </location>
</feature>
<dbReference type="Proteomes" id="UP001362999">
    <property type="component" value="Unassembled WGS sequence"/>
</dbReference>